<feature type="transmembrane region" description="Helical" evidence="10">
    <location>
        <begin position="180"/>
        <end position="199"/>
    </location>
</feature>
<dbReference type="OrthoDB" id="438545at2759"/>
<accession>A0A507C4Q2</accession>
<feature type="transmembrane region" description="Helical" evidence="10">
    <location>
        <begin position="130"/>
        <end position="152"/>
    </location>
</feature>
<dbReference type="GO" id="GO:0015194">
    <property type="term" value="F:L-serine transmembrane transporter activity"/>
    <property type="evidence" value="ECO:0007669"/>
    <property type="project" value="TreeGrafter"/>
</dbReference>
<evidence type="ECO:0000256" key="7">
    <source>
        <dbReference type="ARBA" id="ARBA00022989"/>
    </source>
</evidence>
<dbReference type="GO" id="GO:0061459">
    <property type="term" value="F:L-arginine transmembrane transporter activity"/>
    <property type="evidence" value="ECO:0007669"/>
    <property type="project" value="TreeGrafter"/>
</dbReference>
<evidence type="ECO:0000256" key="9">
    <source>
        <dbReference type="SAM" id="MobiDB-lite"/>
    </source>
</evidence>
<comment type="caution">
    <text evidence="12">The sequence shown here is derived from an EMBL/GenBank/DDBJ whole genome shotgun (WGS) entry which is preliminary data.</text>
</comment>
<evidence type="ECO:0000256" key="2">
    <source>
        <dbReference type="ARBA" id="ARBA00008066"/>
    </source>
</evidence>
<dbReference type="InterPro" id="IPR013057">
    <property type="entry name" value="AA_transpt_TM"/>
</dbReference>
<reference evidence="12 13" key="1">
    <citation type="journal article" date="2019" name="Sci. Rep.">
        <title>Comparative genomics of chytrid fungi reveal insights into the obligate biotrophic and pathogenic lifestyle of Synchytrium endobioticum.</title>
        <authorList>
            <person name="van de Vossenberg B.T.L.H."/>
            <person name="Warris S."/>
            <person name="Nguyen H.D.T."/>
            <person name="van Gent-Pelzer M.P.E."/>
            <person name="Joly D.L."/>
            <person name="van de Geest H.C."/>
            <person name="Bonants P.J.M."/>
            <person name="Smith D.S."/>
            <person name="Levesque C.A."/>
            <person name="van der Lee T.A.J."/>
        </authorList>
    </citation>
    <scope>NUCLEOTIDE SEQUENCE [LARGE SCALE GENOMIC DNA]</scope>
    <source>
        <strain evidence="12 13">JEL517</strain>
    </source>
</reference>
<dbReference type="GO" id="GO:0005313">
    <property type="term" value="F:L-glutamate transmembrane transporter activity"/>
    <property type="evidence" value="ECO:0007669"/>
    <property type="project" value="TreeGrafter"/>
</dbReference>
<dbReference type="GeneID" id="42002406"/>
<keyword evidence="6" id="KW-0029">Amino-acid transport</keyword>
<dbReference type="Proteomes" id="UP000319731">
    <property type="component" value="Unassembled WGS sequence"/>
</dbReference>
<feature type="transmembrane region" description="Helical" evidence="10">
    <location>
        <begin position="411"/>
        <end position="431"/>
    </location>
</feature>
<dbReference type="GO" id="GO:0005290">
    <property type="term" value="F:L-histidine transmembrane transporter activity"/>
    <property type="evidence" value="ECO:0007669"/>
    <property type="project" value="TreeGrafter"/>
</dbReference>
<feature type="compositionally biased region" description="Polar residues" evidence="9">
    <location>
        <begin position="7"/>
        <end position="45"/>
    </location>
</feature>
<protein>
    <recommendedName>
        <fullName evidence="11">Amino acid transporter transmembrane domain-containing protein</fullName>
    </recommendedName>
</protein>
<comment type="similarity">
    <text evidence="2">Belongs to the amino acid/polyamine transporter 2 family.</text>
</comment>
<feature type="transmembrane region" description="Helical" evidence="10">
    <location>
        <begin position="370"/>
        <end position="390"/>
    </location>
</feature>
<keyword evidence="13" id="KW-1185">Reference proteome</keyword>
<proteinExistence type="inferred from homology"/>
<dbReference type="Pfam" id="PF01490">
    <property type="entry name" value="Aa_trans"/>
    <property type="match status" value="1"/>
</dbReference>
<feature type="transmembrane region" description="Helical" evidence="10">
    <location>
        <begin position="293"/>
        <end position="315"/>
    </location>
</feature>
<organism evidence="12 13">
    <name type="scientific">Synchytrium microbalum</name>
    <dbReference type="NCBI Taxonomy" id="1806994"/>
    <lineage>
        <taxon>Eukaryota</taxon>
        <taxon>Fungi</taxon>
        <taxon>Fungi incertae sedis</taxon>
        <taxon>Chytridiomycota</taxon>
        <taxon>Chytridiomycota incertae sedis</taxon>
        <taxon>Chytridiomycetes</taxon>
        <taxon>Synchytriales</taxon>
        <taxon>Synchytriaceae</taxon>
        <taxon>Synchytrium</taxon>
    </lineage>
</organism>
<comment type="subcellular location">
    <subcellularLocation>
        <location evidence="1">Vacuole membrane</location>
        <topology evidence="1">Multi-pass membrane protein</topology>
    </subcellularLocation>
</comment>
<keyword evidence="3" id="KW-0813">Transport</keyword>
<feature type="transmembrane region" description="Helical" evidence="10">
    <location>
        <begin position="437"/>
        <end position="460"/>
    </location>
</feature>
<feature type="domain" description="Amino acid transporter transmembrane" evidence="11">
    <location>
        <begin position="90"/>
        <end position="497"/>
    </location>
</feature>
<evidence type="ECO:0000256" key="10">
    <source>
        <dbReference type="SAM" id="Phobius"/>
    </source>
</evidence>
<evidence type="ECO:0000313" key="13">
    <source>
        <dbReference type="Proteomes" id="UP000319731"/>
    </source>
</evidence>
<keyword evidence="4" id="KW-0926">Vacuole</keyword>
<feature type="transmembrane region" description="Helical" evidence="10">
    <location>
        <begin position="480"/>
        <end position="500"/>
    </location>
</feature>
<gene>
    <name evidence="12" type="ORF">SmJEL517_g01181</name>
</gene>
<evidence type="ECO:0000259" key="11">
    <source>
        <dbReference type="Pfam" id="PF01490"/>
    </source>
</evidence>
<evidence type="ECO:0000256" key="8">
    <source>
        <dbReference type="ARBA" id="ARBA00023136"/>
    </source>
</evidence>
<feature type="transmembrane region" description="Helical" evidence="10">
    <location>
        <begin position="97"/>
        <end position="118"/>
    </location>
</feature>
<dbReference type="GO" id="GO:0015189">
    <property type="term" value="F:L-lysine transmembrane transporter activity"/>
    <property type="evidence" value="ECO:0007669"/>
    <property type="project" value="TreeGrafter"/>
</dbReference>
<dbReference type="PANTHER" id="PTHR22950">
    <property type="entry name" value="AMINO ACID TRANSPORTER"/>
    <property type="match status" value="1"/>
</dbReference>
<feature type="region of interest" description="Disordered" evidence="9">
    <location>
        <begin position="1"/>
        <end position="45"/>
    </location>
</feature>
<evidence type="ECO:0000313" key="12">
    <source>
        <dbReference type="EMBL" id="TPX36520.1"/>
    </source>
</evidence>
<dbReference type="EMBL" id="QEAO01000004">
    <property type="protein sequence ID" value="TPX36520.1"/>
    <property type="molecule type" value="Genomic_DNA"/>
</dbReference>
<evidence type="ECO:0000256" key="6">
    <source>
        <dbReference type="ARBA" id="ARBA00022970"/>
    </source>
</evidence>
<keyword evidence="8 10" id="KW-0472">Membrane</keyword>
<keyword evidence="7 10" id="KW-1133">Transmembrane helix</keyword>
<dbReference type="RefSeq" id="XP_031026734.1">
    <property type="nucleotide sequence ID" value="XM_031167109.1"/>
</dbReference>
<evidence type="ECO:0000256" key="3">
    <source>
        <dbReference type="ARBA" id="ARBA00022448"/>
    </source>
</evidence>
<evidence type="ECO:0000256" key="5">
    <source>
        <dbReference type="ARBA" id="ARBA00022692"/>
    </source>
</evidence>
<dbReference type="GO" id="GO:0005302">
    <property type="term" value="F:L-tyrosine transmembrane transporter activity"/>
    <property type="evidence" value="ECO:0007669"/>
    <property type="project" value="TreeGrafter"/>
</dbReference>
<dbReference type="AlphaFoldDB" id="A0A507C4Q2"/>
<dbReference type="GO" id="GO:0000329">
    <property type="term" value="C:fungal-type vacuole membrane"/>
    <property type="evidence" value="ECO:0007669"/>
    <property type="project" value="TreeGrafter"/>
</dbReference>
<name>A0A507C4Q2_9FUNG</name>
<feature type="transmembrane region" description="Helical" evidence="10">
    <location>
        <begin position="253"/>
        <end position="273"/>
    </location>
</feature>
<dbReference type="PANTHER" id="PTHR22950:SF678">
    <property type="entry name" value="VACUOLAR AMINO ACID TRANSPORTER 5-RELATED"/>
    <property type="match status" value="1"/>
</dbReference>
<dbReference type="STRING" id="1806994.A0A507C4Q2"/>
<evidence type="ECO:0000256" key="4">
    <source>
        <dbReference type="ARBA" id="ARBA00022554"/>
    </source>
</evidence>
<feature type="transmembrane region" description="Helical" evidence="10">
    <location>
        <begin position="327"/>
        <end position="350"/>
    </location>
</feature>
<sequence>MAGRNVIPNNNHTNPDQTATTDQSSPGSSEDSFHSATETLPTPIPNTTNFKHLIATIHQSQPNDDSEAQETDALLDGHEVVEDQNVHIPTGSLGSSFLSVSNTILGTGMLAMASIYYFHPSAIASLGVGLGAIMITVSATFAAVGLTMLVSCAHKMGIPYRRTSSFFTIAQATYPAAAKWFDAAVAVKCFGVSVSYLFIVGDLMPKVVSGFAPTTPQDAFYATKLYWISIGVALIATPAFFRDLSSLRYTSMIALSSVAYLVVLVVTLAFKPLDGMPHRMKWEDIVWFKMDVKFFTALPILVFAFTCHQNILTVYNELLGNTPKRMSMVICSAVPMAFSIYQVIGITGYVTFGPDVKSNIIANYPTNSPFVTGGQLAIAILVLVSYPLQIHPARASLDRIIGRRVDPTSPIPALRFTVLTTVLVLSGYLLAVSVKSLGSILAFVGATGSTTICYILPGLLYHRLMLNMDPEKSVWARRAAFGMAGLGLVIMIACLAGQMVPHGGDVAPHFFTY</sequence>
<keyword evidence="5 10" id="KW-0812">Transmembrane</keyword>
<evidence type="ECO:0000256" key="1">
    <source>
        <dbReference type="ARBA" id="ARBA00004128"/>
    </source>
</evidence>
<feature type="transmembrane region" description="Helical" evidence="10">
    <location>
        <begin position="219"/>
        <end position="241"/>
    </location>
</feature>